<organism evidence="1 2">
    <name type="scientific">Novosphingobium aureum</name>
    <dbReference type="NCBI Taxonomy" id="2792964"/>
    <lineage>
        <taxon>Bacteria</taxon>
        <taxon>Pseudomonadati</taxon>
        <taxon>Pseudomonadota</taxon>
        <taxon>Alphaproteobacteria</taxon>
        <taxon>Sphingomonadales</taxon>
        <taxon>Sphingomonadaceae</taxon>
        <taxon>Novosphingobium</taxon>
    </lineage>
</organism>
<comment type="caution">
    <text evidence="1">The sequence shown here is derived from an EMBL/GenBank/DDBJ whole genome shotgun (WGS) entry which is preliminary data.</text>
</comment>
<protein>
    <submittedName>
        <fullName evidence="1">FMN-binding negative transcriptional regulator</fullName>
    </submittedName>
</protein>
<proteinExistence type="predicted"/>
<accession>A0A931MM76</accession>
<dbReference type="InterPro" id="IPR012349">
    <property type="entry name" value="Split_barrel_FMN-bd"/>
</dbReference>
<dbReference type="SUPFAM" id="SSF50475">
    <property type="entry name" value="FMN-binding split barrel"/>
    <property type="match status" value="1"/>
</dbReference>
<dbReference type="PANTHER" id="PTHR35802">
    <property type="entry name" value="PROTEASE SYNTHASE AND SPORULATION PROTEIN PAI 2"/>
    <property type="match status" value="1"/>
</dbReference>
<dbReference type="AlphaFoldDB" id="A0A931MM76"/>
<dbReference type="RefSeq" id="WP_197164241.1">
    <property type="nucleotide sequence ID" value="NZ_JADZGI010000001.1"/>
</dbReference>
<reference evidence="1" key="1">
    <citation type="submission" date="2020-11" db="EMBL/GenBank/DDBJ databases">
        <title>Novosphingobium aureum sp. nov., a marine bacterium isolated from sediment of a salt flat.</title>
        <authorList>
            <person name="Yoo Y."/>
            <person name="Kim J.-J."/>
        </authorList>
    </citation>
    <scope>NUCLEOTIDE SEQUENCE</scope>
    <source>
        <strain evidence="1">YJ-S2-02</strain>
    </source>
</reference>
<dbReference type="Pfam" id="PF04299">
    <property type="entry name" value="FMN_bind_2"/>
    <property type="match status" value="1"/>
</dbReference>
<keyword evidence="2" id="KW-1185">Reference proteome</keyword>
<name>A0A931MM76_9SPHN</name>
<dbReference type="Proteomes" id="UP000617634">
    <property type="component" value="Unassembled WGS sequence"/>
</dbReference>
<dbReference type="InterPro" id="IPR007396">
    <property type="entry name" value="TR_PAI2-type"/>
</dbReference>
<dbReference type="PANTHER" id="PTHR35802:SF1">
    <property type="entry name" value="PROTEASE SYNTHASE AND SPORULATION PROTEIN PAI 2"/>
    <property type="match status" value="1"/>
</dbReference>
<dbReference type="Gene3D" id="2.30.110.10">
    <property type="entry name" value="Electron Transport, Fmn-binding Protein, Chain A"/>
    <property type="match status" value="1"/>
</dbReference>
<evidence type="ECO:0000313" key="1">
    <source>
        <dbReference type="EMBL" id="MBH0113831.1"/>
    </source>
</evidence>
<dbReference type="EMBL" id="JADZGI010000001">
    <property type="protein sequence ID" value="MBH0113831.1"/>
    <property type="molecule type" value="Genomic_DNA"/>
</dbReference>
<gene>
    <name evidence="1" type="ORF">I5E68_12835</name>
</gene>
<evidence type="ECO:0000313" key="2">
    <source>
        <dbReference type="Proteomes" id="UP000617634"/>
    </source>
</evidence>
<sequence>MSTIPATGTGPAPFEQFTDADLRDLIAQFPLAWVLPCSCDAGLPSLLPMLLRCDEAGRPVSLLGHLARRNPLVEALRAAPHALFLFTGPQGYVSPGLVSNPAWAPTWNYAQVRIEAKVRFSEGRADEALAALVGHMDRDDATGWQPRDVGDRYDAMERAIIAFEADITRIEGRFKLGQDETDQTLGQILEGHRDPALVQWMRRANDERLTGTT</sequence>